<reference evidence="5" key="1">
    <citation type="submission" date="2016-02" db="EMBL/GenBank/DDBJ databases">
        <authorList>
            <person name="Wen L."/>
            <person name="He K."/>
            <person name="Yang H."/>
        </authorList>
    </citation>
    <scope>NUCLEOTIDE SEQUENCE [LARGE SCALE GENOMIC DNA]</scope>
    <source>
        <strain evidence="5">JCM 15929</strain>
    </source>
</reference>
<sequence>MNARITRTIGAIAAATVLTAGLAACDKAKDAADSATSAAGSAAAAATSAAGNAAGQATSAAGAAASNAAGAGHGGPEAKPAVPSTTLRSAGGAEVTITDAPILAEYAKYGYDKGHLGAPLGPVAALPDHKGKFLTLKGGTIYWSEATGAHVVHGVIGTKWGEAGHEAGKLGYPTSDETAEGSTIKQTFQHGTITFADGKATVS</sequence>
<dbReference type="AlphaFoldDB" id="A0A138AX66"/>
<keyword evidence="2" id="KW-0732">Signal</keyword>
<feature type="chain" id="PRO_5039606954" description="Esterase" evidence="2">
    <location>
        <begin position="24"/>
        <end position="203"/>
    </location>
</feature>
<organism evidence="4 5">
    <name type="scientific">Tsukamurella pseudospumae</name>
    <dbReference type="NCBI Taxonomy" id="239498"/>
    <lineage>
        <taxon>Bacteria</taxon>
        <taxon>Bacillati</taxon>
        <taxon>Actinomycetota</taxon>
        <taxon>Actinomycetes</taxon>
        <taxon>Mycobacteriales</taxon>
        <taxon>Tsukamurellaceae</taxon>
        <taxon>Tsukamurella</taxon>
    </lineage>
</organism>
<evidence type="ECO:0000313" key="3">
    <source>
        <dbReference type="EMBL" id="KXP01259.1"/>
    </source>
</evidence>
<dbReference type="Pfam" id="PF08310">
    <property type="entry name" value="LGFP"/>
    <property type="match status" value="1"/>
</dbReference>
<evidence type="ECO:0000313" key="4">
    <source>
        <dbReference type="EMBL" id="KXP15058.1"/>
    </source>
</evidence>
<evidence type="ECO:0000256" key="1">
    <source>
        <dbReference type="SAM" id="MobiDB-lite"/>
    </source>
</evidence>
<gene>
    <name evidence="4" type="ORF">AXK60_04130</name>
    <name evidence="3" type="ORF">AXK61_00090</name>
</gene>
<protein>
    <recommendedName>
        <fullName evidence="7">Esterase</fullName>
    </recommendedName>
</protein>
<dbReference type="RefSeq" id="WP_068569747.1">
    <property type="nucleotide sequence ID" value="NZ_LSRE01000001.1"/>
</dbReference>
<evidence type="ECO:0000313" key="5">
    <source>
        <dbReference type="Proteomes" id="UP000070258"/>
    </source>
</evidence>
<dbReference type="InterPro" id="IPR013207">
    <property type="entry name" value="LGFP"/>
</dbReference>
<comment type="caution">
    <text evidence="4">The sequence shown here is derived from an EMBL/GenBank/DDBJ whole genome shotgun (WGS) entry which is preliminary data.</text>
</comment>
<feature type="signal peptide" evidence="2">
    <location>
        <begin position="1"/>
        <end position="23"/>
    </location>
</feature>
<reference evidence="4" key="3">
    <citation type="submission" date="2016-02" db="EMBL/GenBank/DDBJ databases">
        <authorList>
            <person name="Teng J.L."/>
            <person name="Yang Y."/>
            <person name="Huang Y."/>
            <person name="Guo F."/>
            <person name="Wei W."/>
            <person name="Chen J.H."/>
            <person name="Wong S.Y."/>
            <person name="Lau S.K."/>
            <person name="Woo P.C."/>
        </authorList>
    </citation>
    <scope>NUCLEOTIDE SEQUENCE</scope>
    <source>
        <strain evidence="4">JCM 15929</strain>
    </source>
</reference>
<name>A0A138AX66_9ACTN</name>
<evidence type="ECO:0000313" key="6">
    <source>
        <dbReference type="Proteomes" id="UP000070409"/>
    </source>
</evidence>
<dbReference type="OrthoDB" id="4369514at2"/>
<evidence type="ECO:0008006" key="7">
    <source>
        <dbReference type="Google" id="ProtNLM"/>
    </source>
</evidence>
<dbReference type="Proteomes" id="UP000070409">
    <property type="component" value="Unassembled WGS sequence"/>
</dbReference>
<reference evidence="3 6" key="2">
    <citation type="submission" date="2016-02" db="EMBL/GenBank/DDBJ databases">
        <authorList>
            <person name="Teng J.L."/>
            <person name="Tang Y."/>
            <person name="Huang Y."/>
            <person name="Guo F."/>
            <person name="Wei W."/>
            <person name="Chen J.H."/>
            <person name="Wong S.Y."/>
            <person name="Lau S.K."/>
            <person name="Woo P.C."/>
        </authorList>
    </citation>
    <scope>NUCLEOTIDE SEQUENCE [LARGE SCALE GENOMIC DNA]</scope>
    <source>
        <strain evidence="3 6">JCM 13375</strain>
    </source>
</reference>
<evidence type="ECO:0000256" key="2">
    <source>
        <dbReference type="SAM" id="SignalP"/>
    </source>
</evidence>
<feature type="region of interest" description="Disordered" evidence="1">
    <location>
        <begin position="66"/>
        <end position="89"/>
    </location>
</feature>
<dbReference type="STRING" id="239498.AXK60_04130"/>
<dbReference type="PROSITE" id="PS51257">
    <property type="entry name" value="PROKAR_LIPOPROTEIN"/>
    <property type="match status" value="1"/>
</dbReference>
<accession>A0A138AX66</accession>
<dbReference type="Proteomes" id="UP000070258">
    <property type="component" value="Unassembled WGS sequence"/>
</dbReference>
<keyword evidence="6" id="KW-1185">Reference proteome</keyword>
<dbReference type="EMBL" id="LSRF01000001">
    <property type="protein sequence ID" value="KXP15058.1"/>
    <property type="molecule type" value="Genomic_DNA"/>
</dbReference>
<dbReference type="EMBL" id="LSRE01000001">
    <property type="protein sequence ID" value="KXP01259.1"/>
    <property type="molecule type" value="Genomic_DNA"/>
</dbReference>
<proteinExistence type="predicted"/>